<proteinExistence type="predicted"/>
<keyword evidence="2" id="KW-1185">Reference proteome</keyword>
<accession>A0A518EYE3</accession>
<dbReference type="Proteomes" id="UP000320390">
    <property type="component" value="Chromosome"/>
</dbReference>
<reference evidence="1 2" key="1">
    <citation type="submission" date="2019-02" db="EMBL/GenBank/DDBJ databases">
        <title>Deep-cultivation of Planctomycetes and their phenomic and genomic characterization uncovers novel biology.</title>
        <authorList>
            <person name="Wiegand S."/>
            <person name="Jogler M."/>
            <person name="Boedeker C."/>
            <person name="Pinto D."/>
            <person name="Vollmers J."/>
            <person name="Rivas-Marin E."/>
            <person name="Kohn T."/>
            <person name="Peeters S.H."/>
            <person name="Heuer A."/>
            <person name="Rast P."/>
            <person name="Oberbeckmann S."/>
            <person name="Bunk B."/>
            <person name="Jeske O."/>
            <person name="Meyerdierks A."/>
            <person name="Storesund J.E."/>
            <person name="Kallscheuer N."/>
            <person name="Luecker S."/>
            <person name="Lage O.M."/>
            <person name="Pohl T."/>
            <person name="Merkel B.J."/>
            <person name="Hornburger P."/>
            <person name="Mueller R.-W."/>
            <person name="Bruemmer F."/>
            <person name="Labrenz M."/>
            <person name="Spormann A.M."/>
            <person name="Op den Camp H."/>
            <person name="Overmann J."/>
            <person name="Amann R."/>
            <person name="Jetten M.S.M."/>
            <person name="Mascher T."/>
            <person name="Medema M.H."/>
            <person name="Devos D.P."/>
            <person name="Kaster A.-K."/>
            <person name="Ovreas L."/>
            <person name="Rohde M."/>
            <person name="Galperin M.Y."/>
            <person name="Jogler C."/>
        </authorList>
    </citation>
    <scope>NUCLEOTIDE SEQUENCE [LARGE SCALE GENOMIC DNA]</scope>
    <source>
        <strain evidence="1 2">Poly30</strain>
    </source>
</reference>
<dbReference type="EMBL" id="CP036434">
    <property type="protein sequence ID" value="QDV09092.1"/>
    <property type="molecule type" value="Genomic_DNA"/>
</dbReference>
<gene>
    <name evidence="1" type="ORF">Poly30_46490</name>
</gene>
<name>A0A518EYE3_9BACT</name>
<dbReference type="AlphaFoldDB" id="A0A518EYE3"/>
<evidence type="ECO:0000313" key="1">
    <source>
        <dbReference type="EMBL" id="QDV09092.1"/>
    </source>
</evidence>
<protein>
    <submittedName>
        <fullName evidence="1">Uncharacterized protein</fullName>
    </submittedName>
</protein>
<dbReference type="RefSeq" id="WP_145202885.1">
    <property type="nucleotide sequence ID" value="NZ_CP036434.1"/>
</dbReference>
<organism evidence="1 2">
    <name type="scientific">Saltatorellus ferox</name>
    <dbReference type="NCBI Taxonomy" id="2528018"/>
    <lineage>
        <taxon>Bacteria</taxon>
        <taxon>Pseudomonadati</taxon>
        <taxon>Planctomycetota</taxon>
        <taxon>Planctomycetia</taxon>
        <taxon>Planctomycetia incertae sedis</taxon>
        <taxon>Saltatorellus</taxon>
    </lineage>
</organism>
<sequence>MPRLFDTGELEILEAAERSEKLAVSAAKQSLSGRSRDFVADHPLAAVGTAAAVATTVALVARSPLGGRAVSIPARLALTSVFGAFFGEG</sequence>
<evidence type="ECO:0000313" key="2">
    <source>
        <dbReference type="Proteomes" id="UP000320390"/>
    </source>
</evidence>